<evidence type="ECO:0000313" key="3">
    <source>
        <dbReference type="EMBL" id="QIS02115.1"/>
    </source>
</evidence>
<dbReference type="SUPFAM" id="SSF52540">
    <property type="entry name" value="P-loop containing nucleoside triphosphate hydrolases"/>
    <property type="match status" value="1"/>
</dbReference>
<dbReference type="InterPro" id="IPR007111">
    <property type="entry name" value="NACHT_NTPase"/>
</dbReference>
<protein>
    <submittedName>
        <fullName evidence="3">NACHT domain-containing protein</fullName>
    </submittedName>
</protein>
<dbReference type="EMBL" id="CP046171">
    <property type="protein sequence ID" value="QIS02115.1"/>
    <property type="molecule type" value="Genomic_DNA"/>
</dbReference>
<dbReference type="PROSITE" id="PS50837">
    <property type="entry name" value="NACHT"/>
    <property type="match status" value="1"/>
</dbReference>
<dbReference type="PANTHER" id="PTHR46844:SF1">
    <property type="entry name" value="SLR5058 PROTEIN"/>
    <property type="match status" value="1"/>
</dbReference>
<dbReference type="Proteomes" id="UP000501705">
    <property type="component" value="Chromosome"/>
</dbReference>
<accession>A0A6G9XMH2</accession>
<gene>
    <name evidence="3" type="ORF">F5X71_07095</name>
</gene>
<dbReference type="AlphaFoldDB" id="A0A6G9XMH2"/>
<organism evidence="3 4">
    <name type="scientific">Nocardia brasiliensis</name>
    <dbReference type="NCBI Taxonomy" id="37326"/>
    <lineage>
        <taxon>Bacteria</taxon>
        <taxon>Bacillati</taxon>
        <taxon>Actinomycetota</taxon>
        <taxon>Actinomycetes</taxon>
        <taxon>Mycobacteriales</taxon>
        <taxon>Nocardiaceae</taxon>
        <taxon>Nocardia</taxon>
    </lineage>
</organism>
<dbReference type="Pfam" id="PF05729">
    <property type="entry name" value="NACHT"/>
    <property type="match status" value="1"/>
</dbReference>
<sequence length="1078" mass="118601">MSAELIAVRLGTALMGRAAQLVLAKQQNDQAIRYDMTDLVRRHIPGVRAKRSVTRQFEQIADTVAARLEPMLAQEFRGIDSGEHAAVVDAVVDTFEHTDLSDAAIFASNADPAQLARQIRAASSPPAGLSAAGDALYHQLVAECCDCYVQIVRHLPVFTERAVSELLRRGDELSKDIGLVLERLPKRSLYAPDGEGDDAAFRREYLELVSRVLDEVELFSFAVEEPVRTKLSVAYVSLRVTRDSIGRRRARRSTDAVRSGTDSATWRSEERETGGERVEKALSLRPRILLRGEAGSGKTTLLRWLAVTAARSAFTDDLTSWNGLVPVLLRLRSYASRTLPGLDELLDDTAGPLTSHMPNAWLDRLFADGQVLLLIDGVDELLPADRDRVREWITRLLHAYPRTRIVVTSRPAAAHQEWLAGRDFAHVELERMTPADLNAFVRQWHQAVGESGQRLPCAAAELPAYERALTASIKDRAHLSALASSPLLAAMLCSLHLGRNRQLPRNRMELYRIAVELLVQRRDAERHIPSAQSVRLSLTDKLSLLRDLAWRLSDNNRSELDAETAHGYVRARLASMRHLDVEAQPVLDYLVNRSGILRSPSVGRIDFVHRTFQEYLASAEAAAEDRIGNLIGRAHLDVWRDTIIMTAGHANRSQRHELLSGILDLAAAEPAQRHHLGLLATSCLETIESISDDLADRLDRTIAELIPPHTPAEAVALAAVGEPALRHLPRGIQALPPEHAAATVRTAAFIGGPAALRLLNGYAGDERWMVLQELRNAWQYSDPTKYAEQVLAHGTSTLRRMLRLTHPAQWQAAVRLDDLRDLVLDYPVNLGGIAFEELPAVATLTVRQLTGTNDLSVLTAAQFPSAGLRLRLRPSNGQAALDHLEALSALSGLASLSLTGWARLPALSPGALPLGLRSLRLGDVAADYDLTPVADHDLAVLELRGRNAAAALARVGRASRVHRLSLVGCDLTRSFHRLPPVLPLLETLELRSSTLPYDLVSLTDFPELTEVRLVDCVGPERSVVNIASIPQPRAPRQLDIGIDEATRTTAPTASRDRIVYRELPSPVTDHESSDPNAT</sequence>
<feature type="compositionally biased region" description="Basic and acidic residues" evidence="1">
    <location>
        <begin position="1068"/>
        <end position="1078"/>
    </location>
</feature>
<evidence type="ECO:0000256" key="1">
    <source>
        <dbReference type="SAM" id="MobiDB-lite"/>
    </source>
</evidence>
<proteinExistence type="predicted"/>
<feature type="region of interest" description="Disordered" evidence="1">
    <location>
        <begin position="1045"/>
        <end position="1078"/>
    </location>
</feature>
<reference evidence="3 4" key="1">
    <citation type="journal article" date="2019" name="ACS Chem. Biol.">
        <title>Identification and Mobilization of a Cryptic Antibiotic Biosynthesis Gene Locus from a Human-Pathogenic Nocardia Isolate.</title>
        <authorList>
            <person name="Herisse M."/>
            <person name="Ishida K."/>
            <person name="Porter J.L."/>
            <person name="Howden B."/>
            <person name="Hertweck C."/>
            <person name="Stinear T.P."/>
            <person name="Pidot S.J."/>
        </authorList>
    </citation>
    <scope>NUCLEOTIDE SEQUENCE [LARGE SCALE GENOMIC DNA]</scope>
    <source>
        <strain evidence="3 4">AUSMDU00024985</strain>
    </source>
</reference>
<name>A0A6G9XMH2_NOCBR</name>
<dbReference type="RefSeq" id="WP_167461218.1">
    <property type="nucleotide sequence ID" value="NZ_CP046171.1"/>
</dbReference>
<feature type="domain" description="NACHT" evidence="2">
    <location>
        <begin position="286"/>
        <end position="623"/>
    </location>
</feature>
<dbReference type="Pfam" id="PF22733">
    <property type="entry name" value="NNH1"/>
    <property type="match status" value="1"/>
</dbReference>
<feature type="region of interest" description="Disordered" evidence="1">
    <location>
        <begin position="251"/>
        <end position="272"/>
    </location>
</feature>
<evidence type="ECO:0000313" key="4">
    <source>
        <dbReference type="Proteomes" id="UP000501705"/>
    </source>
</evidence>
<dbReference type="InterPro" id="IPR027417">
    <property type="entry name" value="P-loop_NTPase"/>
</dbReference>
<dbReference type="PANTHER" id="PTHR46844">
    <property type="entry name" value="SLR5058 PROTEIN"/>
    <property type="match status" value="1"/>
</dbReference>
<dbReference type="InterPro" id="IPR054547">
    <property type="entry name" value="NNH1"/>
</dbReference>
<evidence type="ECO:0000259" key="2">
    <source>
        <dbReference type="PROSITE" id="PS50837"/>
    </source>
</evidence>
<dbReference type="Gene3D" id="3.40.50.300">
    <property type="entry name" value="P-loop containing nucleotide triphosphate hydrolases"/>
    <property type="match status" value="1"/>
</dbReference>